<reference evidence="1" key="1">
    <citation type="submission" date="2021-02" db="EMBL/GenBank/DDBJ databases">
        <authorList>
            <person name="Steward A R."/>
        </authorList>
    </citation>
    <scope>NUCLEOTIDE SEQUENCE</scope>
</reference>
<protein>
    <submittedName>
        <fullName evidence="1">Uncharacterized protein</fullName>
    </submittedName>
</protein>
<dbReference type="Proteomes" id="UP000663880">
    <property type="component" value="Unassembled WGS sequence"/>
</dbReference>
<keyword evidence="2" id="KW-1185">Reference proteome</keyword>
<organism evidence="1 2">
    <name type="scientific">Pieris macdunnoughi</name>
    <dbReference type="NCBI Taxonomy" id="345717"/>
    <lineage>
        <taxon>Eukaryota</taxon>
        <taxon>Metazoa</taxon>
        <taxon>Ecdysozoa</taxon>
        <taxon>Arthropoda</taxon>
        <taxon>Hexapoda</taxon>
        <taxon>Insecta</taxon>
        <taxon>Pterygota</taxon>
        <taxon>Neoptera</taxon>
        <taxon>Endopterygota</taxon>
        <taxon>Lepidoptera</taxon>
        <taxon>Glossata</taxon>
        <taxon>Ditrysia</taxon>
        <taxon>Papilionoidea</taxon>
        <taxon>Pieridae</taxon>
        <taxon>Pierinae</taxon>
        <taxon>Pieris</taxon>
    </lineage>
</organism>
<evidence type="ECO:0000313" key="2">
    <source>
        <dbReference type="Proteomes" id="UP000663880"/>
    </source>
</evidence>
<accession>A0A821XNV1</accession>
<dbReference type="AlphaFoldDB" id="A0A821XNV1"/>
<sequence>MGLLLLLKSTQDLQAKGRASTSLDSGSPGSVRDELRNNSKTIHLICHILQTTTFRPRAAKKGLRTDETALKIVADNIDVNNMDSRDWLAIEVAVGRLKTKEENVKYFLNSSSRTVVLCGYCLPGCRLTVAVAAN</sequence>
<proteinExistence type="predicted"/>
<comment type="caution">
    <text evidence="1">The sequence shown here is derived from an EMBL/GenBank/DDBJ whole genome shotgun (WGS) entry which is preliminary data.</text>
</comment>
<name>A0A821XNV1_9NEOP</name>
<gene>
    <name evidence="1" type="ORF">PMACD_LOCUS15047</name>
</gene>
<evidence type="ECO:0000313" key="1">
    <source>
        <dbReference type="EMBL" id="CAF4944565.1"/>
    </source>
</evidence>
<dbReference type="OrthoDB" id="7480622at2759"/>
<dbReference type="EMBL" id="CAJOBZ010000069">
    <property type="protein sequence ID" value="CAF4944565.1"/>
    <property type="molecule type" value="Genomic_DNA"/>
</dbReference>